<keyword evidence="2" id="KW-1185">Reference proteome</keyword>
<evidence type="ECO:0000313" key="2">
    <source>
        <dbReference type="Proteomes" id="UP001501326"/>
    </source>
</evidence>
<reference evidence="2" key="1">
    <citation type="journal article" date="2019" name="Int. J. Syst. Evol. Microbiol.">
        <title>The Global Catalogue of Microorganisms (GCM) 10K type strain sequencing project: providing services to taxonomists for standard genome sequencing and annotation.</title>
        <authorList>
            <consortium name="The Broad Institute Genomics Platform"/>
            <consortium name="The Broad Institute Genome Sequencing Center for Infectious Disease"/>
            <person name="Wu L."/>
            <person name="Ma J."/>
        </authorList>
    </citation>
    <scope>NUCLEOTIDE SEQUENCE [LARGE SCALE GENOMIC DNA]</scope>
    <source>
        <strain evidence="2">JCM 16378</strain>
    </source>
</reference>
<accession>A0ABP6H5F8</accession>
<dbReference type="SUPFAM" id="SSF63829">
    <property type="entry name" value="Calcium-dependent phosphotriesterase"/>
    <property type="match status" value="1"/>
</dbReference>
<dbReference type="Proteomes" id="UP001501326">
    <property type="component" value="Unassembled WGS sequence"/>
</dbReference>
<gene>
    <name evidence="1" type="ORF">GCM10009867_16740</name>
</gene>
<dbReference type="RefSeq" id="WP_344192071.1">
    <property type="nucleotide sequence ID" value="NZ_BAAARN010000001.1"/>
</dbReference>
<protein>
    <submittedName>
        <fullName evidence="1">SMP-30/gluconolactonase/LRE family protein</fullName>
    </submittedName>
</protein>
<organism evidence="1 2">
    <name type="scientific">Pedococcus aerophilus</name>
    <dbReference type="NCBI Taxonomy" id="436356"/>
    <lineage>
        <taxon>Bacteria</taxon>
        <taxon>Bacillati</taxon>
        <taxon>Actinomycetota</taxon>
        <taxon>Actinomycetes</taxon>
        <taxon>Micrococcales</taxon>
        <taxon>Intrasporangiaceae</taxon>
        <taxon>Pedococcus</taxon>
    </lineage>
</organism>
<evidence type="ECO:0000313" key="1">
    <source>
        <dbReference type="EMBL" id="GAA2735123.1"/>
    </source>
</evidence>
<comment type="caution">
    <text evidence="1">The sequence shown here is derived from an EMBL/GenBank/DDBJ whole genome shotgun (WGS) entry which is preliminary data.</text>
</comment>
<proteinExistence type="predicted"/>
<name>A0ABP6H5F8_9MICO</name>
<sequence>MERTVHPRAGWLRSPASLVTALVAVLGLLVAAAAPAGAARTSLVPLPDGLRPEGITAGPGDTYYVGSLADGRIVTGDLSRATSRVLLPGATGRQIRGLDRDARTGLVWAAGNVGTEAHVWAVDGRTGRVASDTVVPGGVFLNDLVVTRDAVWVTDSRVDRLTVIALGRGGRPTGAAPAFLPLTGAWPAGDGVANNANGIRQLSDGSAILNNSRVGGLWRVDPATGVTTQVPVSGGPAITGGDGLELSGTTLYNVRGTGQAEVSVLTLRRSATGWTATWRGALTDPSLDVPSTAVLVGKTLWAVNARFGVVDPGTAPYWITPLAAR</sequence>
<dbReference type="EMBL" id="BAAARN010000001">
    <property type="protein sequence ID" value="GAA2735123.1"/>
    <property type="molecule type" value="Genomic_DNA"/>
</dbReference>